<organism evidence="1 2">
    <name type="scientific">Daucus carota subsp. sativus</name>
    <name type="common">Carrot</name>
    <dbReference type="NCBI Taxonomy" id="79200"/>
    <lineage>
        <taxon>Eukaryota</taxon>
        <taxon>Viridiplantae</taxon>
        <taxon>Streptophyta</taxon>
        <taxon>Embryophyta</taxon>
        <taxon>Tracheophyta</taxon>
        <taxon>Spermatophyta</taxon>
        <taxon>Magnoliopsida</taxon>
        <taxon>eudicotyledons</taxon>
        <taxon>Gunneridae</taxon>
        <taxon>Pentapetalae</taxon>
        <taxon>asterids</taxon>
        <taxon>campanulids</taxon>
        <taxon>Apiales</taxon>
        <taxon>Apiaceae</taxon>
        <taxon>Apioideae</taxon>
        <taxon>Scandiceae</taxon>
        <taxon>Daucinae</taxon>
        <taxon>Daucus</taxon>
        <taxon>Daucus sect. Daucus</taxon>
    </lineage>
</organism>
<dbReference type="InterPro" id="IPR038765">
    <property type="entry name" value="Papain-like_cys_pep_sf"/>
</dbReference>
<proteinExistence type="predicted"/>
<dbReference type="PANTHER" id="PTHR34835">
    <property type="entry name" value="OS07G0283600 PROTEIN-RELATED"/>
    <property type="match status" value="1"/>
</dbReference>
<dbReference type="EMBL" id="CP093349">
    <property type="protein sequence ID" value="WOH08380.1"/>
    <property type="molecule type" value="Genomic_DNA"/>
</dbReference>
<dbReference type="SUPFAM" id="SSF54001">
    <property type="entry name" value="Cysteine proteinases"/>
    <property type="match status" value="1"/>
</dbReference>
<accession>A0AAF0XIF6</accession>
<evidence type="ECO:0008006" key="3">
    <source>
        <dbReference type="Google" id="ProtNLM"/>
    </source>
</evidence>
<dbReference type="Gene3D" id="3.40.395.10">
    <property type="entry name" value="Adenoviral Proteinase, Chain A"/>
    <property type="match status" value="1"/>
</dbReference>
<protein>
    <recommendedName>
        <fullName evidence="3">Ubiquitin-like protease family profile domain-containing protein</fullName>
    </recommendedName>
</protein>
<gene>
    <name evidence="1" type="ORF">DCAR_0727819</name>
</gene>
<evidence type="ECO:0000313" key="1">
    <source>
        <dbReference type="EMBL" id="WOH08380.1"/>
    </source>
</evidence>
<keyword evidence="2" id="KW-1185">Reference proteome</keyword>
<name>A0AAF0XIF6_DAUCS</name>
<dbReference type="AlphaFoldDB" id="A0AAF0XIF6"/>
<reference evidence="1" key="1">
    <citation type="journal article" date="2016" name="Nat. Genet.">
        <title>A high-quality carrot genome assembly provides new insights into carotenoid accumulation and asterid genome evolution.</title>
        <authorList>
            <person name="Iorizzo M."/>
            <person name="Ellison S."/>
            <person name="Senalik D."/>
            <person name="Zeng P."/>
            <person name="Satapoomin P."/>
            <person name="Huang J."/>
            <person name="Bowman M."/>
            <person name="Iovene M."/>
            <person name="Sanseverino W."/>
            <person name="Cavagnaro P."/>
            <person name="Yildiz M."/>
            <person name="Macko-Podgorni A."/>
            <person name="Moranska E."/>
            <person name="Grzebelus E."/>
            <person name="Grzebelus D."/>
            <person name="Ashrafi H."/>
            <person name="Zheng Z."/>
            <person name="Cheng S."/>
            <person name="Spooner D."/>
            <person name="Van Deynze A."/>
            <person name="Simon P."/>
        </authorList>
    </citation>
    <scope>NUCLEOTIDE SEQUENCE</scope>
    <source>
        <tissue evidence="1">Leaf</tissue>
    </source>
</reference>
<dbReference type="PANTHER" id="PTHR34835:SF90">
    <property type="entry name" value="AMINOTRANSFERASE-LIKE PLANT MOBILE DOMAIN-CONTAINING PROTEIN"/>
    <property type="match status" value="1"/>
</dbReference>
<sequence length="670" mass="77187">MADKNLHGNTNRLLVRAKPDCLMRVVDNLSDVQRQWVVETGFEKVLLFNIKEYPQPLSFIISKSYNPIDSSISIGENIVNFSEEDVQNILGLPKGGLMFENSYNTEYRNVWRSQFKDYMYPHKISAEVICDALKSSELVNLEFKLNFLIILTNVLIEGSRTPYVSSKILSYSGDLDQCFKYNWCGYLLQCLAENFEQWIINPSKQCFIGSVPFLVVCFLDRITEREKNVMDSTHALTYWTTERLQKIDIAHFYSGKIAKMGEVIKSVDPHTTKCETGMMQRQQIAMEVIKKVCADIDHDYGCGVDVENEVIFQYLREAVDKLENLQLQHFKLFTAANLRYHSDNIIDVLKNRFINLNEEAIDFVLGVLSSSEHSGRKSTEISNYKKDVATEHNITNWNKEYMWEWLNSNEADDAVVFKWNQISCTKEDIRSLNFGKDVSVGAIDAWCCLLNLKEKSMPNAFKHRLFCFLDTTANITHPGKVVDDAGLLHEFGDKVEQTLQTFNFAMSNINMVFFPIYSCKHYYTVCYDISEPSIVVLDNSSSGGLGTSLYGRTLELLHNNFVEFLKMKNHPSVLKLQWVEPVTLNLPWNTKFNTADSGVFLMRHMETYFGGDGLFLAEKFVEESHLQQHQLNKLRFEYARLMICTSINEQRGNVMDIMESWHSANTASHI</sequence>
<dbReference type="Proteomes" id="UP000077755">
    <property type="component" value="Chromosome 7"/>
</dbReference>
<reference evidence="1" key="2">
    <citation type="submission" date="2022-03" db="EMBL/GenBank/DDBJ databases">
        <title>Draft title - Genomic analysis of global carrot germplasm unveils the trajectory of domestication and the origin of high carotenoid orange carrot.</title>
        <authorList>
            <person name="Iorizzo M."/>
            <person name="Ellison S."/>
            <person name="Senalik D."/>
            <person name="Macko-Podgorni A."/>
            <person name="Grzebelus D."/>
            <person name="Bostan H."/>
            <person name="Rolling W."/>
            <person name="Curaba J."/>
            <person name="Simon P."/>
        </authorList>
    </citation>
    <scope>NUCLEOTIDE SEQUENCE</scope>
    <source>
        <tissue evidence="1">Leaf</tissue>
    </source>
</reference>
<evidence type="ECO:0000313" key="2">
    <source>
        <dbReference type="Proteomes" id="UP000077755"/>
    </source>
</evidence>